<dbReference type="GO" id="GO:0005524">
    <property type="term" value="F:ATP binding"/>
    <property type="evidence" value="ECO:0007669"/>
    <property type="project" value="UniProtKB-KW"/>
</dbReference>
<keyword evidence="12" id="KW-0067">ATP-binding</keyword>
<keyword evidence="9 19" id="KW-0378">Hydrolase</keyword>
<feature type="domain" description="PD-(D/E)XK endonuclease-like" evidence="21">
    <location>
        <begin position="48"/>
        <end position="176"/>
    </location>
</feature>
<dbReference type="GO" id="GO:0003677">
    <property type="term" value="F:DNA binding"/>
    <property type="evidence" value="ECO:0007669"/>
    <property type="project" value="UniProtKB-KW"/>
</dbReference>
<proteinExistence type="inferred from homology"/>
<evidence type="ECO:0000256" key="13">
    <source>
        <dbReference type="ARBA" id="ARBA00023004"/>
    </source>
</evidence>
<evidence type="ECO:0000256" key="4">
    <source>
        <dbReference type="ARBA" id="ARBA00020049"/>
    </source>
</evidence>
<keyword evidence="14 19" id="KW-0411">Iron-sulfur</keyword>
<dbReference type="Proteomes" id="UP000671913">
    <property type="component" value="Chromosome"/>
</dbReference>
<keyword evidence="8" id="KW-0227">DNA damage</keyword>
<dbReference type="GO" id="GO:0046872">
    <property type="term" value="F:metal ion binding"/>
    <property type="evidence" value="ECO:0007669"/>
    <property type="project" value="UniProtKB-KW"/>
</dbReference>
<dbReference type="InterPro" id="IPR051827">
    <property type="entry name" value="Cas4_exonuclease"/>
</dbReference>
<evidence type="ECO:0000256" key="11">
    <source>
        <dbReference type="ARBA" id="ARBA00022839"/>
    </source>
</evidence>
<dbReference type="GO" id="GO:0004527">
    <property type="term" value="F:exonuclease activity"/>
    <property type="evidence" value="ECO:0007669"/>
    <property type="project" value="UniProtKB-KW"/>
</dbReference>
<organism evidence="22 23">
    <name type="scientific">Aceticella autotrophica</name>
    <dbReference type="NCBI Taxonomy" id="2755338"/>
    <lineage>
        <taxon>Bacteria</taxon>
        <taxon>Bacillati</taxon>
        <taxon>Bacillota</taxon>
        <taxon>Clostridia</taxon>
        <taxon>Thermoanaerobacterales</taxon>
        <taxon>Thermoanaerobacteraceae</taxon>
        <taxon>Aceticella</taxon>
    </lineage>
</organism>
<dbReference type="PANTHER" id="PTHR36531:SF6">
    <property type="entry name" value="DNA REPLICATION ATP-DEPENDENT HELICASE_NUCLEASE DNA2"/>
    <property type="match status" value="1"/>
</dbReference>
<dbReference type="InterPro" id="IPR038726">
    <property type="entry name" value="PDDEXK_AddAB-type"/>
</dbReference>
<evidence type="ECO:0000256" key="16">
    <source>
        <dbReference type="ARBA" id="ARBA00023125"/>
    </source>
</evidence>
<dbReference type="RefSeq" id="WP_284681097.1">
    <property type="nucleotide sequence ID" value="NZ_CP060096.1"/>
</dbReference>
<gene>
    <name evidence="22" type="primary">cas4</name>
    <name evidence="22" type="ORF">ACETAC_07900</name>
</gene>
<evidence type="ECO:0000256" key="17">
    <source>
        <dbReference type="ARBA" id="ARBA00023204"/>
    </source>
</evidence>
<keyword evidence="11 19" id="KW-0269">Exonuclease</keyword>
<dbReference type="InterPro" id="IPR013343">
    <property type="entry name" value="CRISPR-assoc_prot_Cas4"/>
</dbReference>
<keyword evidence="13 19" id="KW-0408">Iron</keyword>
<dbReference type="PANTHER" id="PTHR36531">
    <property type="entry name" value="CRISPR-ASSOCIATED EXONUCLEASE CAS4"/>
    <property type="match status" value="1"/>
</dbReference>
<evidence type="ECO:0000256" key="10">
    <source>
        <dbReference type="ARBA" id="ARBA00022806"/>
    </source>
</evidence>
<keyword evidence="20" id="KW-0472">Membrane</keyword>
<keyword evidence="6 19" id="KW-0479">Metal-binding</keyword>
<evidence type="ECO:0000256" key="15">
    <source>
        <dbReference type="ARBA" id="ARBA00023118"/>
    </source>
</evidence>
<comment type="similarity">
    <text evidence="2 19">Belongs to the CRISPR-associated exonuclease Cas4 family.</text>
</comment>
<evidence type="ECO:0000256" key="2">
    <source>
        <dbReference type="ARBA" id="ARBA00009189"/>
    </source>
</evidence>
<evidence type="ECO:0000256" key="1">
    <source>
        <dbReference type="ARBA" id="ARBA00001966"/>
    </source>
</evidence>
<evidence type="ECO:0000256" key="9">
    <source>
        <dbReference type="ARBA" id="ARBA00022801"/>
    </source>
</evidence>
<dbReference type="InterPro" id="IPR011604">
    <property type="entry name" value="PDDEXK-like_dom_sf"/>
</dbReference>
<dbReference type="GO" id="GO:0006281">
    <property type="term" value="P:DNA repair"/>
    <property type="evidence" value="ECO:0007669"/>
    <property type="project" value="UniProtKB-KW"/>
</dbReference>
<keyword evidence="16" id="KW-0238">DNA-binding</keyword>
<dbReference type="EMBL" id="CP060096">
    <property type="protein sequence ID" value="QSZ28404.1"/>
    <property type="molecule type" value="Genomic_DNA"/>
</dbReference>
<evidence type="ECO:0000256" key="12">
    <source>
        <dbReference type="ARBA" id="ARBA00022840"/>
    </source>
</evidence>
<comment type="function">
    <text evidence="19">CRISPR (clustered regularly interspaced short palindromic repeat) is an adaptive immune system that provides protection against mobile genetic elements (viruses, transposable elements and conjugative plasmids). CRISPR clusters contain sequences complementary to antecedent mobile elements and target invading nucleic acids. CRISPR clusters are transcribed and processed into CRISPR RNA (crRNA).</text>
</comment>
<keyword evidence="18 19" id="KW-0464">Manganese</keyword>
<evidence type="ECO:0000256" key="14">
    <source>
        <dbReference type="ARBA" id="ARBA00023014"/>
    </source>
</evidence>
<evidence type="ECO:0000259" key="21">
    <source>
        <dbReference type="Pfam" id="PF12705"/>
    </source>
</evidence>
<evidence type="ECO:0000256" key="6">
    <source>
        <dbReference type="ARBA" id="ARBA00022723"/>
    </source>
</evidence>
<evidence type="ECO:0000313" key="22">
    <source>
        <dbReference type="EMBL" id="QSZ28404.1"/>
    </source>
</evidence>
<dbReference type="AlphaFoldDB" id="A0A975GBC4"/>
<keyword evidence="23" id="KW-1185">Reference proteome</keyword>
<keyword evidence="15 19" id="KW-0051">Antiviral defense</keyword>
<evidence type="ECO:0000256" key="20">
    <source>
        <dbReference type="SAM" id="Phobius"/>
    </source>
</evidence>
<keyword evidence="10" id="KW-0347">Helicase</keyword>
<keyword evidence="7" id="KW-0547">Nucleotide-binding</keyword>
<dbReference type="KEGG" id="aaut:ACETAC_07900"/>
<evidence type="ECO:0000313" key="23">
    <source>
        <dbReference type="Proteomes" id="UP000671913"/>
    </source>
</evidence>
<dbReference type="EC" id="3.1.12.1" evidence="3 19"/>
<dbReference type="Pfam" id="PF12705">
    <property type="entry name" value="PDDEXK_1"/>
    <property type="match status" value="1"/>
</dbReference>
<reference evidence="22" key="1">
    <citation type="submission" date="2020-08" db="EMBL/GenBank/DDBJ databases">
        <title>Genomic insights into the carbon and energy metabolism of the first obligate autotrophic acetogenic bacterium Aceticella autotrophica gen. nov., sp. nov.</title>
        <authorList>
            <person name="Toshchakov S.V."/>
            <person name="Elcheninov A.G."/>
            <person name="Kublanov I.V."/>
            <person name="Frolov E.N."/>
            <person name="Lebedinsky A.V."/>
        </authorList>
    </citation>
    <scope>NUCLEOTIDE SEQUENCE</scope>
    <source>
        <strain evidence="22">3443-3Ac</strain>
    </source>
</reference>
<dbReference type="Gene3D" id="3.90.320.10">
    <property type="match status" value="1"/>
</dbReference>
<comment type="cofactor">
    <cofactor evidence="19">
        <name>iron-sulfur cluster</name>
        <dbReference type="ChEBI" id="CHEBI:30408"/>
    </cofactor>
</comment>
<evidence type="ECO:0000256" key="18">
    <source>
        <dbReference type="ARBA" id="ARBA00023211"/>
    </source>
</evidence>
<keyword evidence="20" id="KW-1133">Transmembrane helix</keyword>
<sequence>MFLNIIFSIFVFYVLIQAIYEKRPVYRQMNRVIGFKRAKLLYIDKQEEVKRRNVIYGKLLKSEKYGISGKPDYIYELGNELIPLELKSTKVDDNSPLFKDVMQLAAYFLIIEEVFGKKVIRGRIIYQNTMFEVYNRKKVRKDLMEIIKNMRLMENGKYDPEERGSFIKCRFCPCRGTVCKIYEEDGKVDD</sequence>
<evidence type="ECO:0000256" key="3">
    <source>
        <dbReference type="ARBA" id="ARBA00012768"/>
    </source>
</evidence>
<dbReference type="GO" id="GO:0051536">
    <property type="term" value="F:iron-sulfur cluster binding"/>
    <property type="evidence" value="ECO:0007669"/>
    <property type="project" value="UniProtKB-KW"/>
</dbReference>
<comment type="cofactor">
    <cofactor evidence="1">
        <name>[4Fe-4S] cluster</name>
        <dbReference type="ChEBI" id="CHEBI:49883"/>
    </cofactor>
</comment>
<evidence type="ECO:0000256" key="5">
    <source>
        <dbReference type="ARBA" id="ARBA00022722"/>
    </source>
</evidence>
<dbReference type="NCBIfam" id="TIGR00372">
    <property type="entry name" value="cas4"/>
    <property type="match status" value="1"/>
</dbReference>
<protein>
    <recommendedName>
        <fullName evidence="4 19">CRISPR-associated exonuclease Cas4</fullName>
        <ecNumber evidence="3 19">3.1.12.1</ecNumber>
    </recommendedName>
</protein>
<comment type="cofactor">
    <cofactor evidence="19">
        <name>Mg(2+)</name>
        <dbReference type="ChEBI" id="CHEBI:18420"/>
    </cofactor>
    <cofactor evidence="19">
        <name>Mn(2+)</name>
        <dbReference type="ChEBI" id="CHEBI:29035"/>
    </cofactor>
    <text evidence="19">Mg(2+) or Mn(2+) required for ssDNA cleavage activity.</text>
</comment>
<keyword evidence="5 19" id="KW-0540">Nuclease</keyword>
<feature type="transmembrane region" description="Helical" evidence="20">
    <location>
        <begin position="6"/>
        <end position="21"/>
    </location>
</feature>
<evidence type="ECO:0000256" key="7">
    <source>
        <dbReference type="ARBA" id="ARBA00022741"/>
    </source>
</evidence>
<keyword evidence="17" id="KW-0234">DNA repair</keyword>
<evidence type="ECO:0000256" key="19">
    <source>
        <dbReference type="RuleBase" id="RU365022"/>
    </source>
</evidence>
<accession>A0A975GBC4</accession>
<keyword evidence="20" id="KW-0812">Transmembrane</keyword>
<dbReference type="GO" id="GO:0051607">
    <property type="term" value="P:defense response to virus"/>
    <property type="evidence" value="ECO:0007669"/>
    <property type="project" value="UniProtKB-KW"/>
</dbReference>
<name>A0A975GBC4_9THEO</name>
<dbReference type="GO" id="GO:0004386">
    <property type="term" value="F:helicase activity"/>
    <property type="evidence" value="ECO:0007669"/>
    <property type="project" value="UniProtKB-KW"/>
</dbReference>
<evidence type="ECO:0000256" key="8">
    <source>
        <dbReference type="ARBA" id="ARBA00022763"/>
    </source>
</evidence>